<evidence type="ECO:0000313" key="2">
    <source>
        <dbReference type="Proteomes" id="UP000503447"/>
    </source>
</evidence>
<dbReference type="KEGG" id="ftj:FTUN_7098"/>
<dbReference type="Proteomes" id="UP000503447">
    <property type="component" value="Chromosome"/>
</dbReference>
<dbReference type="EMBL" id="CP053452">
    <property type="protein sequence ID" value="QJW99486.1"/>
    <property type="molecule type" value="Genomic_DNA"/>
</dbReference>
<accession>A0A6M5Z160</accession>
<proteinExistence type="predicted"/>
<gene>
    <name evidence="1" type="ORF">FTUN_7098</name>
</gene>
<keyword evidence="2" id="KW-1185">Reference proteome</keyword>
<dbReference type="RefSeq" id="WP_171474445.1">
    <property type="nucleotide sequence ID" value="NZ_CP053452.2"/>
</dbReference>
<dbReference type="AlphaFoldDB" id="A0A6M5Z160"/>
<sequence length="134" mass="14683">MSATTTWKCPQDGMEWSIKERKCPTCGYVNIPKSVTLRSHATGKGAALSATTRLGKSVFNQRFADPDAKFAADEQFEIVRDDVHLFAWVIRPVAGARNATFYNGTEVPDAGCELVEGGVITVGRTRLKLTVTFK</sequence>
<organism evidence="1 2">
    <name type="scientific">Frigoriglobus tundricola</name>
    <dbReference type="NCBI Taxonomy" id="2774151"/>
    <lineage>
        <taxon>Bacteria</taxon>
        <taxon>Pseudomonadati</taxon>
        <taxon>Planctomycetota</taxon>
        <taxon>Planctomycetia</taxon>
        <taxon>Gemmatales</taxon>
        <taxon>Gemmataceae</taxon>
        <taxon>Frigoriglobus</taxon>
    </lineage>
</organism>
<protein>
    <recommendedName>
        <fullName evidence="3">FHA domain-containing protein</fullName>
    </recommendedName>
</protein>
<name>A0A6M5Z160_9BACT</name>
<evidence type="ECO:0000313" key="1">
    <source>
        <dbReference type="EMBL" id="QJW99486.1"/>
    </source>
</evidence>
<evidence type="ECO:0008006" key="3">
    <source>
        <dbReference type="Google" id="ProtNLM"/>
    </source>
</evidence>
<reference evidence="2" key="1">
    <citation type="submission" date="2020-05" db="EMBL/GenBank/DDBJ databases">
        <title>Frigoriglobus tundricola gen. nov., sp. nov., a psychrotolerant cellulolytic planctomycete of the family Gemmataceae with two divergent copies of 16S rRNA gene.</title>
        <authorList>
            <person name="Kulichevskaya I.S."/>
            <person name="Ivanova A.A."/>
            <person name="Naumoff D.G."/>
            <person name="Beletsky A.V."/>
            <person name="Rijpstra W.I.C."/>
            <person name="Sinninghe Damste J.S."/>
            <person name="Mardanov A.V."/>
            <person name="Ravin N.V."/>
            <person name="Dedysh S.N."/>
        </authorList>
    </citation>
    <scope>NUCLEOTIDE SEQUENCE [LARGE SCALE GENOMIC DNA]</scope>
    <source>
        <strain evidence="2">PL17</strain>
    </source>
</reference>